<dbReference type="Proteomes" id="UP001333710">
    <property type="component" value="Chromosome"/>
</dbReference>
<dbReference type="AlphaFoldDB" id="A0AA48HWT0"/>
<keyword evidence="2" id="KW-1185">Reference proteome</keyword>
<dbReference type="RefSeq" id="WP_338292054.1">
    <property type="nucleotide sequence ID" value="NZ_AP027272.1"/>
</dbReference>
<gene>
    <name evidence="1" type="ORF">MACH26_15460</name>
</gene>
<reference evidence="1" key="1">
    <citation type="submission" date="2023-01" db="EMBL/GenBank/DDBJ databases">
        <title>Complete genome sequence of Planctobacterium marinum strain Dej080120_11.</title>
        <authorList>
            <person name="Ueki S."/>
            <person name="Maruyama F."/>
        </authorList>
    </citation>
    <scope>NUCLEOTIDE SEQUENCE</scope>
    <source>
        <strain evidence="1">Dej080120_11</strain>
    </source>
</reference>
<name>A0AA48HWT0_9ALTE</name>
<evidence type="ECO:0000313" key="1">
    <source>
        <dbReference type="EMBL" id="BDX06025.1"/>
    </source>
</evidence>
<sequence length="326" mass="37229">MDKLQEIDEKLNGIYGLVQEALTEDDVKVLMRRNNSLFLQIQNVELAPATPDWTKVLDLYGAMVVNYTDAAQHANDFLKHYESVNIHGDGYLIQYIGGFANTMCQFYSMYTVLQHTTNILLSNEKLINSSLKEKITERLTNEQNIIINVVLQFINQANEEAATAIFDFKYPSWCKNIFKQAALKIENLDGRNMKYAADSKDDFICLSQSYVKGTRCEQFKILFIDGGLPRDEHRQGMWEIKLQSGETAGFKTITQHHGGGYYATKNTYLVTDKEARFIIKYVHTSIIICLEKNGKASSSHLGAEPHHARKVWTTTKSYKWSIVSIN</sequence>
<organism evidence="1 2">
    <name type="scientific">Planctobacterium marinum</name>
    <dbReference type="NCBI Taxonomy" id="1631968"/>
    <lineage>
        <taxon>Bacteria</taxon>
        <taxon>Pseudomonadati</taxon>
        <taxon>Pseudomonadota</taxon>
        <taxon>Gammaproteobacteria</taxon>
        <taxon>Alteromonadales</taxon>
        <taxon>Alteromonadaceae</taxon>
        <taxon>Planctobacterium</taxon>
    </lineage>
</organism>
<evidence type="ECO:0000313" key="2">
    <source>
        <dbReference type="Proteomes" id="UP001333710"/>
    </source>
</evidence>
<protein>
    <submittedName>
        <fullName evidence="1">Uncharacterized protein</fullName>
    </submittedName>
</protein>
<proteinExistence type="predicted"/>
<dbReference type="EMBL" id="AP027272">
    <property type="protein sequence ID" value="BDX06025.1"/>
    <property type="molecule type" value="Genomic_DNA"/>
</dbReference>
<dbReference type="KEGG" id="pmaw:MACH26_15460"/>
<accession>A0AA48HWT0</accession>